<reference evidence="2" key="1">
    <citation type="submission" date="2020-11" db="EMBL/GenBank/DDBJ databases">
        <authorList>
            <consortium name="DOE Joint Genome Institute"/>
            <person name="Ahrendt S."/>
            <person name="Riley R."/>
            <person name="Andreopoulos W."/>
            <person name="Labutti K."/>
            <person name="Pangilinan J."/>
            <person name="Ruiz-Duenas F.J."/>
            <person name="Barrasa J.M."/>
            <person name="Sanchez-Garcia M."/>
            <person name="Camarero S."/>
            <person name="Miyauchi S."/>
            <person name="Serrano A."/>
            <person name="Linde D."/>
            <person name="Babiker R."/>
            <person name="Drula E."/>
            <person name="Ayuso-Fernandez I."/>
            <person name="Pacheco R."/>
            <person name="Padilla G."/>
            <person name="Ferreira P."/>
            <person name="Barriuso J."/>
            <person name="Kellner H."/>
            <person name="Castanera R."/>
            <person name="Alfaro M."/>
            <person name="Ramirez L."/>
            <person name="Pisabarro A.G."/>
            <person name="Kuo A."/>
            <person name="Tritt A."/>
            <person name="Lipzen A."/>
            <person name="He G."/>
            <person name="Yan M."/>
            <person name="Ng V."/>
            <person name="Cullen D."/>
            <person name="Martin F."/>
            <person name="Rosso M.-N."/>
            <person name="Henrissat B."/>
            <person name="Hibbett D."/>
            <person name="Martinez A.T."/>
            <person name="Grigoriev I.V."/>
        </authorList>
    </citation>
    <scope>NUCLEOTIDE SEQUENCE</scope>
    <source>
        <strain evidence="2">MF-IS2</strain>
    </source>
</reference>
<dbReference type="AlphaFoldDB" id="A0A9P6C1W1"/>
<comment type="caution">
    <text evidence="2">The sequence shown here is derived from an EMBL/GenBank/DDBJ whole genome shotgun (WGS) entry which is preliminary data.</text>
</comment>
<keyword evidence="3" id="KW-1185">Reference proteome</keyword>
<gene>
    <name evidence="2" type="ORF">P691DRAFT_762224</name>
</gene>
<feature type="compositionally biased region" description="Low complexity" evidence="1">
    <location>
        <begin position="143"/>
        <end position="154"/>
    </location>
</feature>
<feature type="compositionally biased region" description="Low complexity" evidence="1">
    <location>
        <begin position="280"/>
        <end position="289"/>
    </location>
</feature>
<feature type="region of interest" description="Disordered" evidence="1">
    <location>
        <begin position="107"/>
        <end position="157"/>
    </location>
</feature>
<protein>
    <submittedName>
        <fullName evidence="2">Uncharacterized protein</fullName>
    </submittedName>
</protein>
<accession>A0A9P6C1W1</accession>
<name>A0A9P6C1W1_9AGAR</name>
<evidence type="ECO:0000313" key="3">
    <source>
        <dbReference type="Proteomes" id="UP000807342"/>
    </source>
</evidence>
<sequence length="305" mass="31656">MPFFKGAHNFIVNGDNSTNKHATKEEATAHASQVTSEALKLASSLTSSQGLTSGVQFSSQAISQGVEDGSRYVSTTSGTAAFQGFVSPLSSTDMGNLQAELANMNKQLQEKNERKAKKAEERARNGGRRRNNGGGGPGGSVLNGGNLNELPGNGAQAPIGMLPPPGMNLWPPMNGLQFPPETLTAFMDHQANGLSPSEALNAMIASGIVAPPPMTPDGLPQLPQFPIDPHAGQLPFTLPQPGFGPSQIPPPALFPMQNHPTGGASHPNQLPINVASGQQPNPANANPANSYGGNMAPHATFTPPR</sequence>
<organism evidence="2 3">
    <name type="scientific">Macrolepiota fuliginosa MF-IS2</name>
    <dbReference type="NCBI Taxonomy" id="1400762"/>
    <lineage>
        <taxon>Eukaryota</taxon>
        <taxon>Fungi</taxon>
        <taxon>Dikarya</taxon>
        <taxon>Basidiomycota</taxon>
        <taxon>Agaricomycotina</taxon>
        <taxon>Agaricomycetes</taxon>
        <taxon>Agaricomycetidae</taxon>
        <taxon>Agaricales</taxon>
        <taxon>Agaricineae</taxon>
        <taxon>Agaricaceae</taxon>
        <taxon>Macrolepiota</taxon>
    </lineage>
</organism>
<feature type="compositionally biased region" description="Gly residues" evidence="1">
    <location>
        <begin position="132"/>
        <end position="142"/>
    </location>
</feature>
<dbReference type="EMBL" id="MU151283">
    <property type="protein sequence ID" value="KAF9445748.1"/>
    <property type="molecule type" value="Genomic_DNA"/>
</dbReference>
<feature type="compositionally biased region" description="Basic and acidic residues" evidence="1">
    <location>
        <begin position="108"/>
        <end position="124"/>
    </location>
</feature>
<evidence type="ECO:0000256" key="1">
    <source>
        <dbReference type="SAM" id="MobiDB-lite"/>
    </source>
</evidence>
<evidence type="ECO:0000313" key="2">
    <source>
        <dbReference type="EMBL" id="KAF9445748.1"/>
    </source>
</evidence>
<feature type="compositionally biased region" description="Polar residues" evidence="1">
    <location>
        <begin position="266"/>
        <end position="279"/>
    </location>
</feature>
<dbReference type="Proteomes" id="UP000807342">
    <property type="component" value="Unassembled WGS sequence"/>
</dbReference>
<feature type="region of interest" description="Disordered" evidence="1">
    <location>
        <begin position="261"/>
        <end position="305"/>
    </location>
</feature>
<proteinExistence type="predicted"/>